<sequence length="107" mass="12021">MAKSTLQVIKGIEDEAKLIQKSYQDQIGEIEQTYQDSLQEEREALDRETVRIINEQETAYQAAVAEAQADLEATIASYKARTNQALTDNKDTIVQAIVEEVVNLYGN</sequence>
<evidence type="ECO:0000313" key="1">
    <source>
        <dbReference type="EMBL" id="AXY25607.1"/>
    </source>
</evidence>
<reference evidence="1 2" key="1">
    <citation type="submission" date="2017-09" db="EMBL/GenBank/DDBJ databases">
        <title>Complete genome sequence of Oxytococcus suis strain ZY16052.</title>
        <authorList>
            <person name="Li F."/>
        </authorList>
    </citation>
    <scope>NUCLEOTIDE SEQUENCE [LARGE SCALE GENOMIC DNA]</scope>
    <source>
        <strain evidence="1 2">ZY16052</strain>
    </source>
</reference>
<dbReference type="Proteomes" id="UP000263232">
    <property type="component" value="Chromosome"/>
</dbReference>
<dbReference type="AlphaFoldDB" id="A0A347WKK0"/>
<evidence type="ECO:0000313" key="2">
    <source>
        <dbReference type="Proteomes" id="UP000263232"/>
    </source>
</evidence>
<dbReference type="KEGG" id="abae:CL176_06135"/>
<proteinExistence type="predicted"/>
<gene>
    <name evidence="1" type="ORF">CL176_06135</name>
</gene>
<name>A0A347WKK0_9LACT</name>
<dbReference type="RefSeq" id="WP_118990509.1">
    <property type="nucleotide sequence ID" value="NZ_CP023434.1"/>
</dbReference>
<dbReference type="OrthoDB" id="2139721at2"/>
<keyword evidence="2" id="KW-1185">Reference proteome</keyword>
<protein>
    <submittedName>
        <fullName evidence="1">Uncharacterized protein</fullName>
    </submittedName>
</protein>
<dbReference type="EMBL" id="CP023434">
    <property type="protein sequence ID" value="AXY25607.1"/>
    <property type="molecule type" value="Genomic_DNA"/>
</dbReference>
<accession>A0A347WKK0</accession>
<organism evidence="1 2">
    <name type="scientific">Suicoccus acidiformans</name>
    <dbReference type="NCBI Taxonomy" id="2036206"/>
    <lineage>
        <taxon>Bacteria</taxon>
        <taxon>Bacillati</taxon>
        <taxon>Bacillota</taxon>
        <taxon>Bacilli</taxon>
        <taxon>Lactobacillales</taxon>
        <taxon>Aerococcaceae</taxon>
        <taxon>Suicoccus</taxon>
    </lineage>
</organism>